<gene>
    <name evidence="1" type="ORF">EZS28_010664</name>
</gene>
<reference evidence="1 2" key="1">
    <citation type="submission" date="2019-03" db="EMBL/GenBank/DDBJ databases">
        <title>Single cell metagenomics reveals metabolic interactions within the superorganism composed of flagellate Streblomastix strix and complex community of Bacteroidetes bacteria on its surface.</title>
        <authorList>
            <person name="Treitli S.C."/>
            <person name="Kolisko M."/>
            <person name="Husnik F."/>
            <person name="Keeling P."/>
            <person name="Hampl V."/>
        </authorList>
    </citation>
    <scope>NUCLEOTIDE SEQUENCE [LARGE SCALE GENOMIC DNA]</scope>
    <source>
        <strain evidence="1">ST1C</strain>
    </source>
</reference>
<dbReference type="AlphaFoldDB" id="A0A5J4WFQ3"/>
<proteinExistence type="predicted"/>
<organism evidence="1 2">
    <name type="scientific">Streblomastix strix</name>
    <dbReference type="NCBI Taxonomy" id="222440"/>
    <lineage>
        <taxon>Eukaryota</taxon>
        <taxon>Metamonada</taxon>
        <taxon>Preaxostyla</taxon>
        <taxon>Oxymonadida</taxon>
        <taxon>Streblomastigidae</taxon>
        <taxon>Streblomastix</taxon>
    </lineage>
</organism>
<protein>
    <recommendedName>
        <fullName evidence="3">Tyr recombinase domain-containing protein</fullName>
    </recommendedName>
</protein>
<dbReference type="Proteomes" id="UP000324800">
    <property type="component" value="Unassembled WGS sequence"/>
</dbReference>
<sequence length="123" mass="14051">MVKLIIKAAGLPYRQRITELRAAATTKTINLGYPITMINVWSIHSDITKTLQKYYYRANCGEVLERLLETTLITELKATTNDSEQQHCQADDDMSLKATEAKTIKHKVRNGGADFCQINQYWN</sequence>
<evidence type="ECO:0000313" key="2">
    <source>
        <dbReference type="Proteomes" id="UP000324800"/>
    </source>
</evidence>
<evidence type="ECO:0008006" key="3">
    <source>
        <dbReference type="Google" id="ProtNLM"/>
    </source>
</evidence>
<comment type="caution">
    <text evidence="1">The sequence shown here is derived from an EMBL/GenBank/DDBJ whole genome shotgun (WGS) entry which is preliminary data.</text>
</comment>
<dbReference type="EMBL" id="SNRW01002134">
    <property type="protein sequence ID" value="KAA6393807.1"/>
    <property type="molecule type" value="Genomic_DNA"/>
</dbReference>
<accession>A0A5J4WFQ3</accession>
<evidence type="ECO:0000313" key="1">
    <source>
        <dbReference type="EMBL" id="KAA6393807.1"/>
    </source>
</evidence>
<name>A0A5J4WFQ3_9EUKA</name>